<evidence type="ECO:0000256" key="1">
    <source>
        <dbReference type="PROSITE-ProRule" id="PRU00339"/>
    </source>
</evidence>
<dbReference type="Gene3D" id="1.25.40.10">
    <property type="entry name" value="Tetratricopeptide repeat domain"/>
    <property type="match status" value="2"/>
</dbReference>
<accession>A0A9D9IIT6</accession>
<proteinExistence type="predicted"/>
<gene>
    <name evidence="3" type="ORF">IAB81_04835</name>
</gene>
<sequence>MIRFRKAWKILGICLVLLVCSCSGKDKSKHINYRLSGENELLEALSALKEAPDDVTLNISIWYYFTERGMWDSVIRYAAPVFHRTLFSPEKEQLMLYSGAYASQAFIFSERFDSLGTYLDRIIPISEEKGDDFLRAMVNNIAGLYAIKITGDYAEALERYKQALQAVQNTRDTINQSILLGNIASIYYHRRDTAGYRYASEAYRLARLSTDHYSMTYSALQLSQMLYLKKEYASAAAYMEEVAGIATGYPQFHAQFHLLQANMYADRDDYAKAEDYYRKALDTQEHTEPGVMASIHLDYGKMLWKQGLYLKGHQPFFRNVLLQIHQLIQNRGSRGGPFR</sequence>
<feature type="chain" id="PRO_5039381746" description="Tetratricopeptide repeat protein" evidence="2">
    <location>
        <begin position="25"/>
        <end position="339"/>
    </location>
</feature>
<dbReference type="InterPro" id="IPR019734">
    <property type="entry name" value="TPR_rpt"/>
</dbReference>
<organism evidence="3 4">
    <name type="scientific">Candidatus Merdivivens pullicola</name>
    <dbReference type="NCBI Taxonomy" id="2840872"/>
    <lineage>
        <taxon>Bacteria</taxon>
        <taxon>Pseudomonadati</taxon>
        <taxon>Bacteroidota</taxon>
        <taxon>Bacteroidia</taxon>
        <taxon>Bacteroidales</taxon>
        <taxon>Muribaculaceae</taxon>
        <taxon>Muribaculaceae incertae sedis</taxon>
        <taxon>Candidatus Merdivivens</taxon>
    </lineage>
</organism>
<dbReference type="InterPro" id="IPR011990">
    <property type="entry name" value="TPR-like_helical_dom_sf"/>
</dbReference>
<dbReference type="SUPFAM" id="SSF81901">
    <property type="entry name" value="HCP-like"/>
    <property type="match status" value="1"/>
</dbReference>
<dbReference type="SMART" id="SM00028">
    <property type="entry name" value="TPR"/>
    <property type="match status" value="1"/>
</dbReference>
<feature type="repeat" description="TPR" evidence="1">
    <location>
        <begin position="254"/>
        <end position="287"/>
    </location>
</feature>
<dbReference type="Proteomes" id="UP000823604">
    <property type="component" value="Unassembled WGS sequence"/>
</dbReference>
<reference evidence="3" key="1">
    <citation type="submission" date="2020-10" db="EMBL/GenBank/DDBJ databases">
        <authorList>
            <person name="Gilroy R."/>
        </authorList>
    </citation>
    <scope>NUCLEOTIDE SEQUENCE</scope>
    <source>
        <strain evidence="3">B1-8020</strain>
    </source>
</reference>
<keyword evidence="1" id="KW-0802">TPR repeat</keyword>
<dbReference type="PROSITE" id="PS50005">
    <property type="entry name" value="TPR"/>
    <property type="match status" value="1"/>
</dbReference>
<evidence type="ECO:0000256" key="2">
    <source>
        <dbReference type="SAM" id="SignalP"/>
    </source>
</evidence>
<dbReference type="Pfam" id="PF13374">
    <property type="entry name" value="TPR_10"/>
    <property type="match status" value="1"/>
</dbReference>
<comment type="caution">
    <text evidence="3">The sequence shown here is derived from an EMBL/GenBank/DDBJ whole genome shotgun (WGS) entry which is preliminary data.</text>
</comment>
<reference evidence="3" key="2">
    <citation type="journal article" date="2021" name="PeerJ">
        <title>Extensive microbial diversity within the chicken gut microbiome revealed by metagenomics and culture.</title>
        <authorList>
            <person name="Gilroy R."/>
            <person name="Ravi A."/>
            <person name="Getino M."/>
            <person name="Pursley I."/>
            <person name="Horton D.L."/>
            <person name="Alikhan N.F."/>
            <person name="Baker D."/>
            <person name="Gharbi K."/>
            <person name="Hall N."/>
            <person name="Watson M."/>
            <person name="Adriaenssens E.M."/>
            <person name="Foster-Nyarko E."/>
            <person name="Jarju S."/>
            <person name="Secka A."/>
            <person name="Antonio M."/>
            <person name="Oren A."/>
            <person name="Chaudhuri R.R."/>
            <person name="La Ragione R."/>
            <person name="Hildebrand F."/>
            <person name="Pallen M.J."/>
        </authorList>
    </citation>
    <scope>NUCLEOTIDE SEQUENCE</scope>
    <source>
        <strain evidence="3">B1-8020</strain>
    </source>
</reference>
<evidence type="ECO:0000313" key="3">
    <source>
        <dbReference type="EMBL" id="MBO8472935.1"/>
    </source>
</evidence>
<keyword evidence="2" id="KW-0732">Signal</keyword>
<dbReference type="PROSITE" id="PS51257">
    <property type="entry name" value="PROKAR_LIPOPROTEIN"/>
    <property type="match status" value="1"/>
</dbReference>
<dbReference type="AlphaFoldDB" id="A0A9D9IIT6"/>
<evidence type="ECO:0000313" key="4">
    <source>
        <dbReference type="Proteomes" id="UP000823604"/>
    </source>
</evidence>
<feature type="signal peptide" evidence="2">
    <location>
        <begin position="1"/>
        <end position="24"/>
    </location>
</feature>
<name>A0A9D9IIT6_9BACT</name>
<evidence type="ECO:0008006" key="5">
    <source>
        <dbReference type="Google" id="ProtNLM"/>
    </source>
</evidence>
<protein>
    <recommendedName>
        <fullName evidence="5">Tetratricopeptide repeat protein</fullName>
    </recommendedName>
</protein>
<dbReference type="EMBL" id="JADIMA010000042">
    <property type="protein sequence ID" value="MBO8472935.1"/>
    <property type="molecule type" value="Genomic_DNA"/>
</dbReference>